<name>A0A8J2YFK4_9BACL</name>
<dbReference type="GO" id="GO:0051537">
    <property type="term" value="F:2 iron, 2 sulfur cluster binding"/>
    <property type="evidence" value="ECO:0007669"/>
    <property type="project" value="InterPro"/>
</dbReference>
<comment type="caution">
    <text evidence="2">The sequence shown here is derived from an EMBL/GenBank/DDBJ whole genome shotgun (WGS) entry which is preliminary data.</text>
</comment>
<dbReference type="RefSeq" id="WP_229752063.1">
    <property type="nucleotide sequence ID" value="NZ_BMHQ01000021.1"/>
</dbReference>
<dbReference type="Gene3D" id="3.30.365.10">
    <property type="entry name" value="Aldehyde oxidase/xanthine dehydrogenase, molybdopterin binding domain"/>
    <property type="match status" value="2"/>
</dbReference>
<evidence type="ECO:0000259" key="1">
    <source>
        <dbReference type="Pfam" id="PF02738"/>
    </source>
</evidence>
<dbReference type="GO" id="GO:0005506">
    <property type="term" value="F:iron ion binding"/>
    <property type="evidence" value="ECO:0007669"/>
    <property type="project" value="InterPro"/>
</dbReference>
<dbReference type="AlphaFoldDB" id="A0A8J2YFK4"/>
<dbReference type="Pfam" id="PF02738">
    <property type="entry name" value="MoCoBD_1"/>
    <property type="match status" value="1"/>
</dbReference>
<dbReference type="InterPro" id="IPR008274">
    <property type="entry name" value="AldOxase/xan_DH_MoCoBD1"/>
</dbReference>
<evidence type="ECO:0000313" key="3">
    <source>
        <dbReference type="Proteomes" id="UP000625210"/>
    </source>
</evidence>
<dbReference type="PANTHER" id="PTHR11908:SF157">
    <property type="entry name" value="XANTHINE DEHYDROGENASE SUBUNIT D-RELATED"/>
    <property type="match status" value="1"/>
</dbReference>
<organism evidence="2 3">
    <name type="scientific">Marinithermofilum abyssi</name>
    <dbReference type="NCBI Taxonomy" id="1571185"/>
    <lineage>
        <taxon>Bacteria</taxon>
        <taxon>Bacillati</taxon>
        <taxon>Bacillota</taxon>
        <taxon>Bacilli</taxon>
        <taxon>Bacillales</taxon>
        <taxon>Thermoactinomycetaceae</taxon>
        <taxon>Marinithermofilum</taxon>
    </lineage>
</organism>
<dbReference type="SUPFAM" id="SSF54292">
    <property type="entry name" value="2Fe-2S ferredoxin-like"/>
    <property type="match status" value="1"/>
</dbReference>
<dbReference type="Proteomes" id="UP000625210">
    <property type="component" value="Unassembled WGS sequence"/>
</dbReference>
<sequence length="216" mass="22914">MTVSCHPAKPLLDVLREEDVGLTGSKECCGKGECGSCSVILDKEVICSCLILAGQVEGDGTGYGRGDWQYGEDGSDPRVGTLTIRCPGQYAYRDRMQIARALAWNPERIRVISSPIGGAFGGKDEITVQIYLALLALHTGGRPVKIHYKREESVIAGIKRHPFKVYMKTAAKKDGTIIANQVRAVADTGAYASLGGAVISLAIEHSSGSGGYGSNP</sequence>
<dbReference type="InterPro" id="IPR001041">
    <property type="entry name" value="2Fe-2S_ferredoxin-type"/>
</dbReference>
<evidence type="ECO:0000313" key="2">
    <source>
        <dbReference type="EMBL" id="GGE29347.1"/>
    </source>
</evidence>
<accession>A0A8J2YFK4</accession>
<protein>
    <recommendedName>
        <fullName evidence="1">Aldehyde oxidase/xanthine dehydrogenase first molybdopterin binding domain-containing protein</fullName>
    </recommendedName>
</protein>
<dbReference type="EMBL" id="BMHQ01000021">
    <property type="protein sequence ID" value="GGE29347.1"/>
    <property type="molecule type" value="Genomic_DNA"/>
</dbReference>
<reference evidence="2" key="2">
    <citation type="submission" date="2020-09" db="EMBL/GenBank/DDBJ databases">
        <authorList>
            <person name="Sun Q."/>
            <person name="Zhou Y."/>
        </authorList>
    </citation>
    <scope>NUCLEOTIDE SEQUENCE</scope>
    <source>
        <strain evidence="2">CGMCC 1.15179</strain>
    </source>
</reference>
<dbReference type="InterPro" id="IPR036010">
    <property type="entry name" value="2Fe-2S_ferredoxin-like_sf"/>
</dbReference>
<dbReference type="PANTHER" id="PTHR11908">
    <property type="entry name" value="XANTHINE DEHYDROGENASE"/>
    <property type="match status" value="1"/>
</dbReference>
<proteinExistence type="predicted"/>
<reference evidence="2" key="1">
    <citation type="journal article" date="2014" name="Int. J. Syst. Evol. Microbiol.">
        <title>Complete genome sequence of Corynebacterium casei LMG S-19264T (=DSM 44701T), isolated from a smear-ripened cheese.</title>
        <authorList>
            <consortium name="US DOE Joint Genome Institute (JGI-PGF)"/>
            <person name="Walter F."/>
            <person name="Albersmeier A."/>
            <person name="Kalinowski J."/>
            <person name="Ruckert C."/>
        </authorList>
    </citation>
    <scope>NUCLEOTIDE SEQUENCE</scope>
    <source>
        <strain evidence="2">CGMCC 1.15179</strain>
    </source>
</reference>
<dbReference type="InterPro" id="IPR037165">
    <property type="entry name" value="AldOxase/xan_DH_Mopterin-bd_sf"/>
</dbReference>
<dbReference type="InterPro" id="IPR012675">
    <property type="entry name" value="Beta-grasp_dom_sf"/>
</dbReference>
<dbReference type="GO" id="GO:0016491">
    <property type="term" value="F:oxidoreductase activity"/>
    <property type="evidence" value="ECO:0007669"/>
    <property type="project" value="InterPro"/>
</dbReference>
<feature type="domain" description="Aldehyde oxidase/xanthine dehydrogenase first molybdopterin binding" evidence="1">
    <location>
        <begin position="78"/>
        <end position="208"/>
    </location>
</feature>
<keyword evidence="3" id="KW-1185">Reference proteome</keyword>
<dbReference type="InterPro" id="IPR016208">
    <property type="entry name" value="Ald_Oxase/xanthine_DH-like"/>
</dbReference>
<dbReference type="InterPro" id="IPR006058">
    <property type="entry name" value="2Fe2S_fd_BS"/>
</dbReference>
<gene>
    <name evidence="2" type="ORF">GCM10011571_34340</name>
</gene>
<dbReference type="PROSITE" id="PS00197">
    <property type="entry name" value="2FE2S_FER_1"/>
    <property type="match status" value="1"/>
</dbReference>
<dbReference type="CDD" id="cd00207">
    <property type="entry name" value="fer2"/>
    <property type="match status" value="1"/>
</dbReference>
<dbReference type="Gene3D" id="3.10.20.30">
    <property type="match status" value="1"/>
</dbReference>
<dbReference type="SUPFAM" id="SSF56003">
    <property type="entry name" value="Molybdenum cofactor-binding domain"/>
    <property type="match status" value="1"/>
</dbReference>